<keyword evidence="15" id="KW-1185">Reference proteome</keyword>
<evidence type="ECO:0000256" key="3">
    <source>
        <dbReference type="ARBA" id="ARBA00013253"/>
    </source>
</evidence>
<dbReference type="UniPathway" id="UPA00077">
    <property type="reaction ID" value="UER00155"/>
</dbReference>
<dbReference type="GO" id="GO:0005524">
    <property type="term" value="F:ATP binding"/>
    <property type="evidence" value="ECO:0007669"/>
    <property type="project" value="UniProtKB-KW"/>
</dbReference>
<keyword evidence="9" id="KW-0289">Folate biosynthesis</keyword>
<comment type="pathway">
    <text evidence="1">Cofactor biosynthesis; tetrahydrofolate biosynthesis; 2-amino-4-hydroxy-6-hydroxymethyl-7,8-dihydropteridine diphosphate from 7,8-dihydroneopterin triphosphate: step 4/4.</text>
</comment>
<gene>
    <name evidence="14" type="ORF">EDC62_2255</name>
</gene>
<comment type="function">
    <text evidence="10">Catalyzes the transfer of pyrophosphate from adenosine triphosphate (ATP) to 6-hydroxymethyl-7,8-dihydropterin, an enzymatic step in folate biosynthesis pathway.</text>
</comment>
<reference evidence="14 15" key="1">
    <citation type="submission" date="2018-11" db="EMBL/GenBank/DDBJ databases">
        <title>Genomic Encyclopedia of Type Strains, Phase IV (KMG-IV): sequencing the most valuable type-strain genomes for metagenomic binning, comparative biology and taxonomic classification.</title>
        <authorList>
            <person name="Goeker M."/>
        </authorList>
    </citation>
    <scope>NUCLEOTIDE SEQUENCE [LARGE SCALE GENOMIC DNA]</scope>
    <source>
        <strain evidence="14 15">DSM 101684</strain>
    </source>
</reference>
<evidence type="ECO:0000256" key="12">
    <source>
        <dbReference type="ARBA" id="ARBA00033413"/>
    </source>
</evidence>
<dbReference type="InterPro" id="IPR035907">
    <property type="entry name" value="Hppk_sf"/>
</dbReference>
<protein>
    <recommendedName>
        <fullName evidence="4">2-amino-4-hydroxy-6-hydroxymethyldihydropteridine pyrophosphokinase</fullName>
        <ecNumber evidence="3">2.7.6.3</ecNumber>
    </recommendedName>
    <alternativeName>
        <fullName evidence="11">6-hydroxymethyl-7,8-dihydropterin pyrophosphokinase</fullName>
    </alternativeName>
    <alternativeName>
        <fullName evidence="12">7,8-dihydro-6-hydroxymethylpterin-pyrophosphokinase</fullName>
    </alternativeName>
</protein>
<keyword evidence="7 14" id="KW-0418">Kinase</keyword>
<evidence type="ECO:0000256" key="10">
    <source>
        <dbReference type="ARBA" id="ARBA00029409"/>
    </source>
</evidence>
<organism evidence="14 15">
    <name type="scientific">Tibeticola sediminis</name>
    <dbReference type="NCBI Taxonomy" id="1917811"/>
    <lineage>
        <taxon>Bacteria</taxon>
        <taxon>Pseudomonadati</taxon>
        <taxon>Pseudomonadota</taxon>
        <taxon>Betaproteobacteria</taxon>
        <taxon>Burkholderiales</taxon>
        <taxon>Comamonadaceae</taxon>
        <taxon>Tibeticola</taxon>
    </lineage>
</organism>
<evidence type="ECO:0000256" key="9">
    <source>
        <dbReference type="ARBA" id="ARBA00022909"/>
    </source>
</evidence>
<evidence type="ECO:0000259" key="13">
    <source>
        <dbReference type="Pfam" id="PF01288"/>
    </source>
</evidence>
<dbReference type="SUPFAM" id="SSF55083">
    <property type="entry name" value="6-hydroxymethyl-7,8-dihydropterin pyrophosphokinase, HPPK"/>
    <property type="match status" value="1"/>
</dbReference>
<evidence type="ECO:0000256" key="1">
    <source>
        <dbReference type="ARBA" id="ARBA00005051"/>
    </source>
</evidence>
<dbReference type="InterPro" id="IPR000550">
    <property type="entry name" value="Hppk"/>
</dbReference>
<dbReference type="Pfam" id="PF01288">
    <property type="entry name" value="HPPK"/>
    <property type="match status" value="1"/>
</dbReference>
<name>A0A3N4U9S5_9BURK</name>
<evidence type="ECO:0000256" key="4">
    <source>
        <dbReference type="ARBA" id="ARBA00016218"/>
    </source>
</evidence>
<dbReference type="EMBL" id="RKQL01000005">
    <property type="protein sequence ID" value="RPE65125.1"/>
    <property type="molecule type" value="Genomic_DNA"/>
</dbReference>
<evidence type="ECO:0000256" key="7">
    <source>
        <dbReference type="ARBA" id="ARBA00022777"/>
    </source>
</evidence>
<dbReference type="CDD" id="cd00483">
    <property type="entry name" value="HPPK"/>
    <property type="match status" value="1"/>
</dbReference>
<evidence type="ECO:0000256" key="5">
    <source>
        <dbReference type="ARBA" id="ARBA00022679"/>
    </source>
</evidence>
<keyword evidence="6" id="KW-0547">Nucleotide-binding</keyword>
<dbReference type="EC" id="2.7.6.3" evidence="3"/>
<evidence type="ECO:0000256" key="2">
    <source>
        <dbReference type="ARBA" id="ARBA00005810"/>
    </source>
</evidence>
<dbReference type="PANTHER" id="PTHR43071:SF1">
    <property type="entry name" value="2-AMINO-4-HYDROXY-6-HYDROXYMETHYLDIHYDROPTERIDINE PYROPHOSPHOKINASE"/>
    <property type="match status" value="1"/>
</dbReference>
<dbReference type="GO" id="GO:0046656">
    <property type="term" value="P:folic acid biosynthetic process"/>
    <property type="evidence" value="ECO:0007669"/>
    <property type="project" value="UniProtKB-KW"/>
</dbReference>
<dbReference type="PANTHER" id="PTHR43071">
    <property type="entry name" value="2-AMINO-4-HYDROXY-6-HYDROXYMETHYLDIHYDROPTERIDINE PYROPHOSPHOKINASE"/>
    <property type="match status" value="1"/>
</dbReference>
<dbReference type="Gene3D" id="3.30.70.560">
    <property type="entry name" value="7,8-Dihydro-6-hydroxymethylpterin-pyrophosphokinase HPPK"/>
    <property type="match status" value="1"/>
</dbReference>
<evidence type="ECO:0000256" key="8">
    <source>
        <dbReference type="ARBA" id="ARBA00022840"/>
    </source>
</evidence>
<keyword evidence="5" id="KW-0808">Transferase</keyword>
<keyword evidence="8" id="KW-0067">ATP-binding</keyword>
<dbReference type="GO" id="GO:0003848">
    <property type="term" value="F:2-amino-4-hydroxy-6-hydroxymethyldihydropteridine diphosphokinase activity"/>
    <property type="evidence" value="ECO:0007669"/>
    <property type="project" value="UniProtKB-EC"/>
</dbReference>
<dbReference type="RefSeq" id="WP_124223741.1">
    <property type="nucleotide sequence ID" value="NZ_RKQL01000005.1"/>
</dbReference>
<dbReference type="AlphaFoldDB" id="A0A3N4U9S5"/>
<dbReference type="GO" id="GO:0016301">
    <property type="term" value="F:kinase activity"/>
    <property type="evidence" value="ECO:0007669"/>
    <property type="project" value="UniProtKB-KW"/>
</dbReference>
<dbReference type="NCBIfam" id="TIGR01498">
    <property type="entry name" value="folK"/>
    <property type="match status" value="1"/>
</dbReference>
<evidence type="ECO:0000256" key="11">
    <source>
        <dbReference type="ARBA" id="ARBA00029766"/>
    </source>
</evidence>
<evidence type="ECO:0000313" key="15">
    <source>
        <dbReference type="Proteomes" id="UP000272193"/>
    </source>
</evidence>
<accession>A0A3N4U9S5</accession>
<dbReference type="GO" id="GO:0046654">
    <property type="term" value="P:tetrahydrofolate biosynthetic process"/>
    <property type="evidence" value="ECO:0007669"/>
    <property type="project" value="UniProtKB-UniPathway"/>
</dbReference>
<dbReference type="OrthoDB" id="9808041at2"/>
<evidence type="ECO:0000256" key="6">
    <source>
        <dbReference type="ARBA" id="ARBA00022741"/>
    </source>
</evidence>
<comment type="similarity">
    <text evidence="2">Belongs to the HPPK family.</text>
</comment>
<proteinExistence type="inferred from homology"/>
<sequence>MRAPVLSYVGLGSNLGASAETILRAVEALDRLPSSAVRARSQLYRSAPVGASGPDYVNAVVALDTRLTAPDLLEELLRVELDFGRVRPYPNAPRTLDLDLLLYGYAHVQSSRLVVPHPRMHLRAFVLRPLAELAPDRVPAAWLSETAAQAVTLLTETACALPRSETRNSAGS</sequence>
<evidence type="ECO:0000313" key="14">
    <source>
        <dbReference type="EMBL" id="RPE65125.1"/>
    </source>
</evidence>
<feature type="domain" description="7,8-dihydro-6-hydroxymethylpterin-pyrophosphokinase" evidence="13">
    <location>
        <begin position="8"/>
        <end position="135"/>
    </location>
</feature>
<dbReference type="Proteomes" id="UP000272193">
    <property type="component" value="Unassembled WGS sequence"/>
</dbReference>
<comment type="caution">
    <text evidence="14">The sequence shown here is derived from an EMBL/GenBank/DDBJ whole genome shotgun (WGS) entry which is preliminary data.</text>
</comment>